<evidence type="ECO:0000256" key="5">
    <source>
        <dbReference type="ARBA" id="ARBA00012477"/>
    </source>
</evidence>
<dbReference type="Proteomes" id="UP001318860">
    <property type="component" value="Unassembled WGS sequence"/>
</dbReference>
<protein>
    <recommendedName>
        <fullName evidence="5">ribonuclease Z</fullName>
        <ecNumber evidence="5">3.1.26.11</ecNumber>
    </recommendedName>
</protein>
<evidence type="ECO:0000256" key="3">
    <source>
        <dbReference type="ARBA" id="ARBA00007823"/>
    </source>
</evidence>
<comment type="catalytic activity">
    <reaction evidence="1">
        <text>Endonucleolytic cleavage of RNA, removing extra 3' nucleotides from tRNA precursor, generating 3' termini of tRNAs. A 3'-hydroxy group is left at the tRNA terminus and a 5'-phosphoryl group is left at the trailer molecule.</text>
        <dbReference type="EC" id="3.1.26.11"/>
    </reaction>
</comment>
<evidence type="ECO:0000256" key="13">
    <source>
        <dbReference type="SAM" id="Phobius"/>
    </source>
</evidence>
<keyword evidence="16" id="KW-1185">Reference proteome</keyword>
<evidence type="ECO:0000256" key="2">
    <source>
        <dbReference type="ARBA" id="ARBA00001947"/>
    </source>
</evidence>
<dbReference type="InterPro" id="IPR013471">
    <property type="entry name" value="RNase_Z/BN"/>
</dbReference>
<dbReference type="InterPro" id="IPR047151">
    <property type="entry name" value="RNZ2-like"/>
</dbReference>
<reference evidence="15 16" key="1">
    <citation type="journal article" date="2021" name="Comput. Struct. Biotechnol. J.">
        <title>De novo genome assembly of the potent medicinal plant Rehmannia glutinosa using nanopore technology.</title>
        <authorList>
            <person name="Ma L."/>
            <person name="Dong C."/>
            <person name="Song C."/>
            <person name="Wang X."/>
            <person name="Zheng X."/>
            <person name="Niu Y."/>
            <person name="Chen S."/>
            <person name="Feng W."/>
        </authorList>
    </citation>
    <scope>NUCLEOTIDE SEQUENCE [LARGE SCALE GENOMIC DNA]</scope>
    <source>
        <strain evidence="15">DH-2019</strain>
    </source>
</reference>
<comment type="similarity">
    <text evidence="3">Belongs to the RNase Z family.</text>
</comment>
<evidence type="ECO:0000256" key="9">
    <source>
        <dbReference type="ARBA" id="ARBA00022759"/>
    </source>
</evidence>
<evidence type="ECO:0000256" key="12">
    <source>
        <dbReference type="SAM" id="MobiDB-lite"/>
    </source>
</evidence>
<evidence type="ECO:0000256" key="6">
    <source>
        <dbReference type="ARBA" id="ARBA00022694"/>
    </source>
</evidence>
<keyword evidence="8" id="KW-0479">Metal-binding</keyword>
<evidence type="ECO:0000256" key="10">
    <source>
        <dbReference type="ARBA" id="ARBA00022801"/>
    </source>
</evidence>
<feature type="transmembrane region" description="Helical" evidence="13">
    <location>
        <begin position="84"/>
        <end position="102"/>
    </location>
</feature>
<dbReference type="InterPro" id="IPR001279">
    <property type="entry name" value="Metallo-B-lactamas"/>
</dbReference>
<dbReference type="Gene3D" id="3.60.15.10">
    <property type="entry name" value="Ribonuclease Z/Hydroxyacylglutathione hydrolase-like"/>
    <property type="match status" value="2"/>
</dbReference>
<dbReference type="PANTHER" id="PTHR12553:SF49">
    <property type="entry name" value="ZINC PHOSPHODIESTERASE ELAC PROTEIN 2"/>
    <property type="match status" value="1"/>
</dbReference>
<evidence type="ECO:0000256" key="8">
    <source>
        <dbReference type="ARBA" id="ARBA00022723"/>
    </source>
</evidence>
<feature type="region of interest" description="Disordered" evidence="12">
    <location>
        <begin position="1"/>
        <end position="25"/>
    </location>
</feature>
<evidence type="ECO:0000313" key="16">
    <source>
        <dbReference type="Proteomes" id="UP001318860"/>
    </source>
</evidence>
<dbReference type="CDD" id="cd07718">
    <property type="entry name" value="RNaseZ_ELAC1_ELAC2-C-term-like_MBL-fold"/>
    <property type="match status" value="1"/>
</dbReference>
<dbReference type="HAMAP" id="MF_01818">
    <property type="entry name" value="RNase_Z_BN"/>
    <property type="match status" value="1"/>
</dbReference>
<dbReference type="PANTHER" id="PTHR12553">
    <property type="entry name" value="ZINC PHOSPHODIESTERASE ELAC PROTEIN 2"/>
    <property type="match status" value="1"/>
</dbReference>
<evidence type="ECO:0000313" key="15">
    <source>
        <dbReference type="EMBL" id="KAK6141962.1"/>
    </source>
</evidence>
<comment type="caution">
    <text evidence="15">The sequence shown here is derived from an EMBL/GenBank/DDBJ whole genome shotgun (WGS) entry which is preliminary data.</text>
</comment>
<dbReference type="Pfam" id="PF12706">
    <property type="entry name" value="Lactamase_B_2"/>
    <property type="match status" value="1"/>
</dbReference>
<gene>
    <name evidence="15" type="ORF">DH2020_024296</name>
</gene>
<evidence type="ECO:0000256" key="1">
    <source>
        <dbReference type="ARBA" id="ARBA00000402"/>
    </source>
</evidence>
<keyword evidence="10" id="KW-0378">Hydrolase</keyword>
<keyword evidence="13" id="KW-1133">Transmembrane helix</keyword>
<keyword evidence="13" id="KW-0472">Membrane</keyword>
<keyword evidence="11" id="KW-0862">Zinc</keyword>
<sequence length="791" mass="88489">MEDRSCGSDGDSEINEERSNNPVNTPSYVQFHHLPNLDGYTRHTIGLAAYKMAGPLRTRRRTPPRALTRRLLRRVTTTRLRRRFAVAPGPSGALFLLFFLSIDRIFFSRVCSETAGGLPGLLLTLSGIGHEVKIWGPKDLNYLAAAMQHFISDNLMEQFDWPGRVHDSNGDANSTSQKIDDHHILLNNGFVKISAIVLQPSQPESDVSGKNPVSSSVIYICELQEIKRKFDAQKADSLGLKCGPKRGKLQGGEPVQSDLLDIMIHPDDVLGPSVPGPIVLLIDCPTQLHLQELLSVQSFSRYYADTAENVPNSSKNVNCVIHLSPAHVTKTDDYQIWMSRFGAAQHIMAGHEMKNIEVPILKASAEMGIRLNYLCPQFFPAPRFWSLQDWKRTPSGLKTQNVDLATRVCEPILAENFLKFQLRPHRNLGLDRSCLPNLTSPQEIIHELQSKKQKIMETSGEKACVQANVVVTKRPRLNRSALPDCMEGINREVMEIVILGTGSSQPSMYRNVSSIFLNLFSKGSLLLDCGEATLGQLKRRFGIEGADEVVRSLRCIWISHIHADHHTGLARILAQRRDLLKGIPHDPLIVIGPVQLKDYLDAYQRLEHLDMQFLDCEHTKESHTIVESLKKVLLEAGLETLISVPVEHCEPAYGVVLKAANRVNRVGKMIPGWKLVYSGDTRPCHELILASEGATVLIHEATFEDELLDEAKAKNHSTFSEALGVGDLCGAYRVILTHFSQRYPKLPKFDENKLPDYACVAFDLMSVNLADLLDLRSVMENLKPLFLDEEK</sequence>
<evidence type="ECO:0000256" key="4">
    <source>
        <dbReference type="ARBA" id="ARBA00011738"/>
    </source>
</evidence>
<keyword evidence="7" id="KW-0540">Nuclease</keyword>
<keyword evidence="13" id="KW-0812">Transmembrane</keyword>
<accession>A0ABR0W2W7</accession>
<proteinExistence type="inferred from homology"/>
<name>A0ABR0W2W7_REHGL</name>
<evidence type="ECO:0000259" key="14">
    <source>
        <dbReference type="Pfam" id="PF12706"/>
    </source>
</evidence>
<dbReference type="EC" id="3.1.26.11" evidence="5"/>
<evidence type="ECO:0000256" key="11">
    <source>
        <dbReference type="ARBA" id="ARBA00022833"/>
    </source>
</evidence>
<evidence type="ECO:0000256" key="7">
    <source>
        <dbReference type="ARBA" id="ARBA00022722"/>
    </source>
</evidence>
<dbReference type="SUPFAM" id="SSF56281">
    <property type="entry name" value="Metallo-hydrolase/oxidoreductase"/>
    <property type="match status" value="2"/>
</dbReference>
<comment type="cofactor">
    <cofactor evidence="2">
        <name>Zn(2+)</name>
        <dbReference type="ChEBI" id="CHEBI:29105"/>
    </cofactor>
</comment>
<feature type="domain" description="Metallo-beta-lactamase" evidence="14">
    <location>
        <begin position="525"/>
        <end position="739"/>
    </location>
</feature>
<dbReference type="EMBL" id="JABTTQ020000027">
    <property type="protein sequence ID" value="KAK6141962.1"/>
    <property type="molecule type" value="Genomic_DNA"/>
</dbReference>
<keyword evidence="6" id="KW-0819">tRNA processing</keyword>
<comment type="subunit">
    <text evidence="4">Homodimer.</text>
</comment>
<keyword evidence="9" id="KW-0255">Endonuclease</keyword>
<organism evidence="15 16">
    <name type="scientific">Rehmannia glutinosa</name>
    <name type="common">Chinese foxglove</name>
    <dbReference type="NCBI Taxonomy" id="99300"/>
    <lineage>
        <taxon>Eukaryota</taxon>
        <taxon>Viridiplantae</taxon>
        <taxon>Streptophyta</taxon>
        <taxon>Embryophyta</taxon>
        <taxon>Tracheophyta</taxon>
        <taxon>Spermatophyta</taxon>
        <taxon>Magnoliopsida</taxon>
        <taxon>eudicotyledons</taxon>
        <taxon>Gunneridae</taxon>
        <taxon>Pentapetalae</taxon>
        <taxon>asterids</taxon>
        <taxon>lamiids</taxon>
        <taxon>Lamiales</taxon>
        <taxon>Orobanchaceae</taxon>
        <taxon>Rehmannieae</taxon>
        <taxon>Rehmannia</taxon>
    </lineage>
</organism>
<dbReference type="InterPro" id="IPR036866">
    <property type="entry name" value="RibonucZ/Hydroxyglut_hydro"/>
</dbReference>